<proteinExistence type="inferred from homology"/>
<sequence>MGAVIKSVFITGGSGFIAPHLLRALDPSCTVTLHVRDAAKSASMATSFPGVHVISGPLTESGLAAKIPDDCETVVHLAGAVHGPSVEAVLDSNVTTTRNVLRIMERRHIPRLIFMSTAAVWSDTEGVRLSESMEPNPQTLYGYAKLSAERLIADSLAQGQISSAVVLRCNNTYGPGGFQGAVASFVQRLRRDLPVQIEGDGLQMREPLHVSDTVDVIKKSFAGRPGMNVYSISGPEVVTVLAMAETIAKVLGRKLEIEWKPQNPDRARHIIMNIEKARRELGWVPHTGFEEGCRRYVAAL</sequence>
<comment type="pathway">
    <text evidence="1">Bacterial outer membrane biogenesis; LPS O-antigen biosynthesis.</text>
</comment>
<feature type="domain" description="NAD-dependent epimerase/dehydratase" evidence="3">
    <location>
        <begin position="8"/>
        <end position="218"/>
    </location>
</feature>
<dbReference type="SUPFAM" id="SSF51735">
    <property type="entry name" value="NAD(P)-binding Rossmann-fold domains"/>
    <property type="match status" value="1"/>
</dbReference>
<accession>A0A975NKY7</accession>
<dbReference type="Pfam" id="PF01370">
    <property type="entry name" value="Epimerase"/>
    <property type="match status" value="1"/>
</dbReference>
<dbReference type="PANTHER" id="PTHR43000">
    <property type="entry name" value="DTDP-D-GLUCOSE 4,6-DEHYDRATASE-RELATED"/>
    <property type="match status" value="1"/>
</dbReference>
<comment type="similarity">
    <text evidence="2">Belongs to the NAD(P)-dependent epimerase/dehydratase family.</text>
</comment>
<protein>
    <submittedName>
        <fullName evidence="4">NAD(P)-dependent oxidoreductase</fullName>
    </submittedName>
</protein>
<dbReference type="RefSeq" id="WP_215612735.1">
    <property type="nucleotide sequence ID" value="NZ_CP076135.1"/>
</dbReference>
<reference evidence="4" key="1">
    <citation type="submission" date="2021-06" db="EMBL/GenBank/DDBJ databases">
        <title>Bradyrhizobium sp. S2-11-2 Genome sequencing.</title>
        <authorList>
            <person name="Jin L."/>
        </authorList>
    </citation>
    <scope>NUCLEOTIDE SEQUENCE</scope>
    <source>
        <strain evidence="4">S2-11-2</strain>
    </source>
</reference>
<evidence type="ECO:0000259" key="3">
    <source>
        <dbReference type="Pfam" id="PF01370"/>
    </source>
</evidence>
<dbReference type="Gene3D" id="3.40.50.720">
    <property type="entry name" value="NAD(P)-binding Rossmann-like Domain"/>
    <property type="match status" value="1"/>
</dbReference>
<dbReference type="InterPro" id="IPR036291">
    <property type="entry name" value="NAD(P)-bd_dom_sf"/>
</dbReference>
<evidence type="ECO:0000313" key="5">
    <source>
        <dbReference type="Proteomes" id="UP000680805"/>
    </source>
</evidence>
<name>A0A975NKY7_9BRAD</name>
<evidence type="ECO:0000256" key="1">
    <source>
        <dbReference type="ARBA" id="ARBA00005125"/>
    </source>
</evidence>
<organism evidence="4 5">
    <name type="scientific">Bradyrhizobium sediminis</name>
    <dbReference type="NCBI Taxonomy" id="2840469"/>
    <lineage>
        <taxon>Bacteria</taxon>
        <taxon>Pseudomonadati</taxon>
        <taxon>Pseudomonadota</taxon>
        <taxon>Alphaproteobacteria</taxon>
        <taxon>Hyphomicrobiales</taxon>
        <taxon>Nitrobacteraceae</taxon>
        <taxon>Bradyrhizobium</taxon>
    </lineage>
</organism>
<dbReference type="Proteomes" id="UP000680805">
    <property type="component" value="Chromosome"/>
</dbReference>
<dbReference type="InterPro" id="IPR001509">
    <property type="entry name" value="Epimerase_deHydtase"/>
</dbReference>
<gene>
    <name evidence="4" type="ORF">KMZ68_19115</name>
</gene>
<dbReference type="KEGG" id="bsei:KMZ68_19115"/>
<evidence type="ECO:0000256" key="2">
    <source>
        <dbReference type="ARBA" id="ARBA00007637"/>
    </source>
</evidence>
<dbReference type="AlphaFoldDB" id="A0A975NKY7"/>
<dbReference type="EMBL" id="CP076135">
    <property type="protein sequence ID" value="QWG17078.1"/>
    <property type="molecule type" value="Genomic_DNA"/>
</dbReference>
<evidence type="ECO:0000313" key="4">
    <source>
        <dbReference type="EMBL" id="QWG17078.1"/>
    </source>
</evidence>